<evidence type="ECO:0000313" key="4">
    <source>
        <dbReference type="Proteomes" id="UP000273143"/>
    </source>
</evidence>
<dbReference type="RefSeq" id="WP_127164400.1">
    <property type="nucleotide sequence ID" value="NZ_CP029822.1"/>
</dbReference>
<protein>
    <submittedName>
        <fullName evidence="3">Cobalamin-binding protein</fullName>
    </submittedName>
</protein>
<dbReference type="GO" id="GO:0071281">
    <property type="term" value="P:cellular response to iron ion"/>
    <property type="evidence" value="ECO:0007669"/>
    <property type="project" value="TreeGrafter"/>
</dbReference>
<organism evidence="3 4">
    <name type="scientific">Entomomonas moraniae</name>
    <dbReference type="NCBI Taxonomy" id="2213226"/>
    <lineage>
        <taxon>Bacteria</taxon>
        <taxon>Pseudomonadati</taxon>
        <taxon>Pseudomonadota</taxon>
        <taxon>Gammaproteobacteria</taxon>
        <taxon>Pseudomonadales</taxon>
        <taxon>Pseudomonadaceae</taxon>
        <taxon>Entomomonas</taxon>
    </lineage>
</organism>
<keyword evidence="1" id="KW-0732">Signal</keyword>
<gene>
    <name evidence="3" type="ORF">DM558_13205</name>
</gene>
<keyword evidence="4" id="KW-1185">Reference proteome</keyword>
<reference evidence="4" key="1">
    <citation type="submission" date="2018-06" db="EMBL/GenBank/DDBJ databases">
        <title>Complete genome of Pseudomonas insecticola strain QZS01.</title>
        <authorList>
            <person name="Wang J."/>
            <person name="Su Q."/>
        </authorList>
    </citation>
    <scope>NUCLEOTIDE SEQUENCE [LARGE SCALE GENOMIC DNA]</scope>
    <source>
        <strain evidence="4">QZS01</strain>
    </source>
</reference>
<dbReference type="CDD" id="cd01144">
    <property type="entry name" value="BtuF"/>
    <property type="match status" value="1"/>
</dbReference>
<dbReference type="AlphaFoldDB" id="A0A3Q9JKK3"/>
<dbReference type="InterPro" id="IPR054828">
    <property type="entry name" value="Vit_B12_bind_prot"/>
</dbReference>
<dbReference type="KEGG" id="emo:DM558_13205"/>
<evidence type="ECO:0000313" key="3">
    <source>
        <dbReference type="EMBL" id="AZS51669.1"/>
    </source>
</evidence>
<dbReference type="PANTHER" id="PTHR30535">
    <property type="entry name" value="VITAMIN B12-BINDING PROTEIN"/>
    <property type="match status" value="1"/>
</dbReference>
<evidence type="ECO:0000259" key="2">
    <source>
        <dbReference type="PROSITE" id="PS50983"/>
    </source>
</evidence>
<feature type="domain" description="Fe/B12 periplasmic-binding" evidence="2">
    <location>
        <begin position="27"/>
        <end position="270"/>
    </location>
</feature>
<dbReference type="Proteomes" id="UP000273143">
    <property type="component" value="Chromosome"/>
</dbReference>
<dbReference type="PROSITE" id="PS50983">
    <property type="entry name" value="FE_B12_PBP"/>
    <property type="match status" value="1"/>
</dbReference>
<evidence type="ECO:0000256" key="1">
    <source>
        <dbReference type="ARBA" id="ARBA00022729"/>
    </source>
</evidence>
<dbReference type="InterPro" id="IPR050902">
    <property type="entry name" value="ABC_Transporter_SBP"/>
</dbReference>
<dbReference type="InterPro" id="IPR002491">
    <property type="entry name" value="ABC_transptr_periplasmic_BD"/>
</dbReference>
<dbReference type="NCBIfam" id="NF038402">
    <property type="entry name" value="TroA_like"/>
    <property type="match status" value="1"/>
</dbReference>
<proteinExistence type="predicted"/>
<name>A0A3Q9JKK3_9GAMM</name>
<accession>A0A3Q9JKK3</accession>
<dbReference type="Gene3D" id="3.40.50.1980">
    <property type="entry name" value="Nitrogenase molybdenum iron protein domain"/>
    <property type="match status" value="2"/>
</dbReference>
<dbReference type="SUPFAM" id="SSF53807">
    <property type="entry name" value="Helical backbone' metal receptor"/>
    <property type="match status" value="1"/>
</dbReference>
<dbReference type="PANTHER" id="PTHR30535:SF34">
    <property type="entry name" value="MOLYBDATE-BINDING PROTEIN MOLA"/>
    <property type="match status" value="1"/>
</dbReference>
<dbReference type="EMBL" id="CP029822">
    <property type="protein sequence ID" value="AZS51669.1"/>
    <property type="molecule type" value="Genomic_DNA"/>
</dbReference>
<sequence length="270" mass="30405">MPIKRWVSFLLLFVTVVAYGDELTKPKIISLTPSFTDMVVDLGATDQLVGASILDKQRLPVLKSLDSIGNFGSYSLEKIVSLKPDIVLIWPSAINLAQQQQLSSLGIKVISRDPQTLSDLGNDIIYLGKQIGKEKEGEQLAKRLQEELVQLKKQYHREKPLTVFYQIWDKPMYTIGKKQIINDALNICGARNIFDDIDLSAPQVDIESVLARNPQVIISSKQSLLNSWRSWTNLSAVANNKLILFQDDRIARPSTEMVEAIKKLCIQINE</sequence>
<dbReference type="Pfam" id="PF01497">
    <property type="entry name" value="Peripla_BP_2"/>
    <property type="match status" value="1"/>
</dbReference>